<evidence type="ECO:0000313" key="3">
    <source>
        <dbReference type="Proteomes" id="UP000499080"/>
    </source>
</evidence>
<protein>
    <submittedName>
        <fullName evidence="2">Uncharacterized protein</fullName>
    </submittedName>
</protein>
<dbReference type="EMBL" id="BGPR01000322">
    <property type="protein sequence ID" value="GBM12990.1"/>
    <property type="molecule type" value="Genomic_DNA"/>
</dbReference>
<name>A0A4Y2D8D9_ARAVE</name>
<dbReference type="Proteomes" id="UP000499080">
    <property type="component" value="Unassembled WGS sequence"/>
</dbReference>
<proteinExistence type="predicted"/>
<accession>A0A4Y2D8D9</accession>
<sequence>MIMITGKDLSSFGMHRPHRIDEVSNHLMRELDYDNEELQQRLNDIILLLNREQNLFDYVLQQIESGEGGEGRFRTDSNNIIELNRGFCKIVQSTEELIGKVYPEVQANMGNRK</sequence>
<reference evidence="2 3" key="1">
    <citation type="journal article" date="2019" name="Sci. Rep.">
        <title>Orb-weaving spider Araneus ventricosus genome elucidates the spidroin gene catalogue.</title>
        <authorList>
            <person name="Kono N."/>
            <person name="Nakamura H."/>
            <person name="Ohtoshi R."/>
            <person name="Moran D.A.P."/>
            <person name="Shinohara A."/>
            <person name="Yoshida Y."/>
            <person name="Fujiwara M."/>
            <person name="Mori M."/>
            <person name="Tomita M."/>
            <person name="Arakawa K."/>
        </authorList>
    </citation>
    <scope>NUCLEOTIDE SEQUENCE [LARGE SCALE GENOMIC DNA]</scope>
</reference>
<gene>
    <name evidence="2" type="ORF">AVEN_101861_1</name>
    <name evidence="1" type="ORF">AVEN_240677_1</name>
</gene>
<evidence type="ECO:0000313" key="2">
    <source>
        <dbReference type="EMBL" id="GBM12990.1"/>
    </source>
</evidence>
<evidence type="ECO:0000313" key="1">
    <source>
        <dbReference type="EMBL" id="GBM11543.1"/>
    </source>
</evidence>
<dbReference type="EMBL" id="BGPR01000300">
    <property type="protein sequence ID" value="GBM11543.1"/>
    <property type="molecule type" value="Genomic_DNA"/>
</dbReference>
<dbReference type="AlphaFoldDB" id="A0A4Y2D8D9"/>
<dbReference type="OrthoDB" id="272985at2759"/>
<keyword evidence="3" id="KW-1185">Reference proteome</keyword>
<organism evidence="2 3">
    <name type="scientific">Araneus ventricosus</name>
    <name type="common">Orbweaver spider</name>
    <name type="synonym">Epeira ventricosa</name>
    <dbReference type="NCBI Taxonomy" id="182803"/>
    <lineage>
        <taxon>Eukaryota</taxon>
        <taxon>Metazoa</taxon>
        <taxon>Ecdysozoa</taxon>
        <taxon>Arthropoda</taxon>
        <taxon>Chelicerata</taxon>
        <taxon>Arachnida</taxon>
        <taxon>Araneae</taxon>
        <taxon>Araneomorphae</taxon>
        <taxon>Entelegynae</taxon>
        <taxon>Araneoidea</taxon>
        <taxon>Araneidae</taxon>
        <taxon>Araneus</taxon>
    </lineage>
</organism>
<comment type="caution">
    <text evidence="2">The sequence shown here is derived from an EMBL/GenBank/DDBJ whole genome shotgun (WGS) entry which is preliminary data.</text>
</comment>